<dbReference type="Gene3D" id="3.30.460.10">
    <property type="entry name" value="Beta Polymerase, domain 2"/>
    <property type="match status" value="1"/>
</dbReference>
<comment type="similarity">
    <text evidence="1 2">Belongs to the Iojap/RsfS family.</text>
</comment>
<comment type="subcellular location">
    <subcellularLocation>
        <location evidence="2">Cytoplasm</location>
    </subcellularLocation>
</comment>
<dbReference type="PANTHER" id="PTHR21043">
    <property type="entry name" value="IOJAP SUPERFAMILY ORTHOLOG"/>
    <property type="match status" value="1"/>
</dbReference>
<dbReference type="GO" id="GO:0042256">
    <property type="term" value="P:cytosolic ribosome assembly"/>
    <property type="evidence" value="ECO:0007669"/>
    <property type="project" value="UniProtKB-UniRule"/>
</dbReference>
<dbReference type="Proteomes" id="UP000005561">
    <property type="component" value="Unassembled WGS sequence"/>
</dbReference>
<dbReference type="STRING" id="168384.SAMN05660368_00227"/>
<dbReference type="NCBIfam" id="TIGR00090">
    <property type="entry name" value="rsfS_iojap_ybeB"/>
    <property type="match status" value="1"/>
</dbReference>
<comment type="subunit">
    <text evidence="2">Interacts with ribosomal protein uL14 (rplN).</text>
</comment>
<keyword evidence="2" id="KW-0963">Cytoplasm</keyword>
<dbReference type="EMBL" id="ACCL02000005">
    <property type="protein sequence ID" value="EET61539.1"/>
    <property type="molecule type" value="Genomic_DNA"/>
</dbReference>
<reference evidence="3" key="1">
    <citation type="submission" date="2009-07" db="EMBL/GenBank/DDBJ databases">
        <authorList>
            <person name="Weinstock G."/>
            <person name="Sodergren E."/>
            <person name="Clifton S."/>
            <person name="Fulton L."/>
            <person name="Fulton B."/>
            <person name="Courtney L."/>
            <person name="Fronick C."/>
            <person name="Harrison M."/>
            <person name="Strong C."/>
            <person name="Farmer C."/>
            <person name="Delahaunty K."/>
            <person name="Markovic C."/>
            <person name="Hall O."/>
            <person name="Minx P."/>
            <person name="Tomlinson C."/>
            <person name="Mitreva M."/>
            <person name="Nelson J."/>
            <person name="Hou S."/>
            <person name="Wollam A."/>
            <person name="Pepin K.H."/>
            <person name="Johnson M."/>
            <person name="Bhonagiri V."/>
            <person name="Nash W.E."/>
            <person name="Warren W."/>
            <person name="Chinwalla A."/>
            <person name="Mardis E.R."/>
            <person name="Wilson R.K."/>
        </authorList>
    </citation>
    <scope>NUCLEOTIDE SEQUENCE [LARGE SCALE GENOMIC DNA]</scope>
    <source>
        <strain evidence="3">DSM 14469</strain>
    </source>
</reference>
<comment type="caution">
    <text evidence="3">The sequence shown here is derived from an EMBL/GenBank/DDBJ whole genome shotgun (WGS) entry which is preliminary data.</text>
</comment>
<dbReference type="Pfam" id="PF02410">
    <property type="entry name" value="RsfS"/>
    <property type="match status" value="1"/>
</dbReference>
<name>C6LC75_9FIRM</name>
<keyword evidence="4" id="KW-1185">Reference proteome</keyword>
<dbReference type="GO" id="GO:0017148">
    <property type="term" value="P:negative regulation of translation"/>
    <property type="evidence" value="ECO:0007669"/>
    <property type="project" value="UniProtKB-UniRule"/>
</dbReference>
<dbReference type="GO" id="GO:0005737">
    <property type="term" value="C:cytoplasm"/>
    <property type="evidence" value="ECO:0007669"/>
    <property type="project" value="UniProtKB-SubCell"/>
</dbReference>
<dbReference type="SUPFAM" id="SSF81301">
    <property type="entry name" value="Nucleotidyltransferase"/>
    <property type="match status" value="1"/>
</dbReference>
<dbReference type="PANTHER" id="PTHR21043:SF0">
    <property type="entry name" value="MITOCHONDRIAL ASSEMBLY OF RIBOSOMAL LARGE SUBUNIT PROTEIN 1"/>
    <property type="match status" value="1"/>
</dbReference>
<evidence type="ECO:0000313" key="4">
    <source>
        <dbReference type="Proteomes" id="UP000005561"/>
    </source>
</evidence>
<proteinExistence type="inferred from homology"/>
<dbReference type="InterPro" id="IPR043519">
    <property type="entry name" value="NT_sf"/>
</dbReference>
<dbReference type="eggNOG" id="COG0799">
    <property type="taxonomic scope" value="Bacteria"/>
</dbReference>
<gene>
    <name evidence="2" type="primary">rsfS</name>
    <name evidence="3" type="ORF">BRYFOR_06222</name>
</gene>
<evidence type="ECO:0000313" key="3">
    <source>
        <dbReference type="EMBL" id="EET61539.1"/>
    </source>
</evidence>
<comment type="function">
    <text evidence="2">Functions as a ribosomal silencing factor. Interacts with ribosomal protein uL14 (rplN), blocking formation of intersubunit bridge B8. Prevents association of the 30S and 50S ribosomal subunits and the formation of functional ribosomes, thus repressing translation.</text>
</comment>
<dbReference type="AlphaFoldDB" id="C6LC75"/>
<organism evidence="3 4">
    <name type="scientific">Marvinbryantia formatexigens DSM 14469</name>
    <dbReference type="NCBI Taxonomy" id="478749"/>
    <lineage>
        <taxon>Bacteria</taxon>
        <taxon>Bacillati</taxon>
        <taxon>Bacillota</taxon>
        <taxon>Clostridia</taxon>
        <taxon>Lachnospirales</taxon>
        <taxon>Lachnospiraceae</taxon>
        <taxon>Marvinbryantia</taxon>
    </lineage>
</organism>
<protein>
    <recommendedName>
        <fullName evidence="2">Ribosomal silencing factor RsfS</fullName>
    </recommendedName>
</protein>
<evidence type="ECO:0000256" key="2">
    <source>
        <dbReference type="HAMAP-Rule" id="MF_01477"/>
    </source>
</evidence>
<dbReference type="GO" id="GO:0043023">
    <property type="term" value="F:ribosomal large subunit binding"/>
    <property type="evidence" value="ECO:0007669"/>
    <property type="project" value="TreeGrafter"/>
</dbReference>
<dbReference type="InterPro" id="IPR004394">
    <property type="entry name" value="Iojap/RsfS/C7orf30"/>
</dbReference>
<accession>C6LC75</accession>
<dbReference type="HAMAP" id="MF_01477">
    <property type="entry name" value="Iojap_RsfS"/>
    <property type="match status" value="1"/>
</dbReference>
<sequence length="137" mass="15832">MNIIKSRYWIKQKERREVMDLTKSKTMVKLAVAALEDKKAEDVKIIDITEVSVLADYFVIASGMNKNQVQALVDNVEETLGKAGYHSRQVEGYQSANWILLDYGDIIVHVFDAENRLFYDLERIWRDGKFITADELS</sequence>
<evidence type="ECO:0000256" key="1">
    <source>
        <dbReference type="ARBA" id="ARBA00010574"/>
    </source>
</evidence>
<keyword evidence="2" id="KW-0678">Repressor</keyword>
<dbReference type="GO" id="GO:0090071">
    <property type="term" value="P:negative regulation of ribosome biogenesis"/>
    <property type="evidence" value="ECO:0007669"/>
    <property type="project" value="UniProtKB-UniRule"/>
</dbReference>
<keyword evidence="2" id="KW-0810">Translation regulation</keyword>